<evidence type="ECO:0000313" key="2">
    <source>
        <dbReference type="Proteomes" id="UP000244962"/>
    </source>
</evidence>
<protein>
    <recommendedName>
        <fullName evidence="3">Aldose epimerase</fullName>
    </recommendedName>
</protein>
<gene>
    <name evidence="1" type="ORF">DF223_08315</name>
</gene>
<dbReference type="InterPro" id="IPR014718">
    <property type="entry name" value="GH-type_carb-bd"/>
</dbReference>
<evidence type="ECO:0008006" key="3">
    <source>
        <dbReference type="Google" id="ProtNLM"/>
    </source>
</evidence>
<dbReference type="CDD" id="cd09022">
    <property type="entry name" value="Aldose_epim_Ec_YihR"/>
    <property type="match status" value="1"/>
</dbReference>
<keyword evidence="2" id="KW-1185">Reference proteome</keyword>
<dbReference type="SUPFAM" id="SSF74650">
    <property type="entry name" value="Galactose mutarotase-like"/>
    <property type="match status" value="1"/>
</dbReference>
<dbReference type="Proteomes" id="UP000244962">
    <property type="component" value="Unassembled WGS sequence"/>
</dbReference>
<dbReference type="PANTHER" id="PTHR10091:SF0">
    <property type="entry name" value="GALACTOSE MUTAROTASE"/>
    <property type="match status" value="1"/>
</dbReference>
<dbReference type="GO" id="GO:0006006">
    <property type="term" value="P:glucose metabolic process"/>
    <property type="evidence" value="ECO:0007669"/>
    <property type="project" value="TreeGrafter"/>
</dbReference>
<dbReference type="InterPro" id="IPR037480">
    <property type="entry name" value="YihR-like"/>
</dbReference>
<comment type="caution">
    <text evidence="1">The sequence shown here is derived from an EMBL/GenBank/DDBJ whole genome shotgun (WGS) entry which is preliminary data.</text>
</comment>
<dbReference type="GO" id="GO:0004034">
    <property type="term" value="F:aldose 1-epimerase activity"/>
    <property type="evidence" value="ECO:0007669"/>
    <property type="project" value="TreeGrafter"/>
</dbReference>
<dbReference type="AlphaFoldDB" id="A0A2U1TDJ7"/>
<dbReference type="Gene3D" id="2.70.98.10">
    <property type="match status" value="1"/>
</dbReference>
<name>A0A2U1TDJ7_9MICO</name>
<dbReference type="GO" id="GO:0030246">
    <property type="term" value="F:carbohydrate binding"/>
    <property type="evidence" value="ECO:0007669"/>
    <property type="project" value="InterPro"/>
</dbReference>
<accession>A0A2U1TDJ7</accession>
<reference evidence="2" key="1">
    <citation type="submission" date="2018-04" db="EMBL/GenBank/DDBJ databases">
        <authorList>
            <person name="Liu S."/>
            <person name="Wang Z."/>
            <person name="Li J."/>
        </authorList>
    </citation>
    <scope>NUCLEOTIDE SEQUENCE [LARGE SCALE GENOMIC DNA]</scope>
    <source>
        <strain evidence="2">622</strain>
    </source>
</reference>
<dbReference type="GO" id="GO:0033499">
    <property type="term" value="P:galactose catabolic process via UDP-galactose, Leloir pathway"/>
    <property type="evidence" value="ECO:0007669"/>
    <property type="project" value="TreeGrafter"/>
</dbReference>
<dbReference type="RefSeq" id="WP_108962837.1">
    <property type="nucleotide sequence ID" value="NZ_QEFB01000007.1"/>
</dbReference>
<evidence type="ECO:0000313" key="1">
    <source>
        <dbReference type="EMBL" id="PWC06968.1"/>
    </source>
</evidence>
<organism evidence="1 2">
    <name type="scientific">Mycetocola zhujimingii</name>
    <dbReference type="NCBI Taxonomy" id="2079792"/>
    <lineage>
        <taxon>Bacteria</taxon>
        <taxon>Bacillati</taxon>
        <taxon>Actinomycetota</taxon>
        <taxon>Actinomycetes</taxon>
        <taxon>Micrococcales</taxon>
        <taxon>Microbacteriaceae</taxon>
        <taxon>Mycetocola</taxon>
    </lineage>
</organism>
<dbReference type="InterPro" id="IPR008183">
    <property type="entry name" value="Aldose_1/G6P_1-epimerase"/>
</dbReference>
<dbReference type="EMBL" id="QEFB01000007">
    <property type="protein sequence ID" value="PWC06968.1"/>
    <property type="molecule type" value="Genomic_DNA"/>
</dbReference>
<dbReference type="PANTHER" id="PTHR10091">
    <property type="entry name" value="ALDOSE-1-EPIMERASE"/>
    <property type="match status" value="1"/>
</dbReference>
<dbReference type="Pfam" id="PF01263">
    <property type="entry name" value="Aldose_epim"/>
    <property type="match status" value="1"/>
</dbReference>
<sequence>MTAVTGEQFDLSLDTPSGGNVRATITQVAAGIRRLSVHGVDIVPPYDAGVQRPLASGIVLVPWPNRIRDGRWILDGAEQQLALTEPKKNNASHGLLRFSPYSVAARTESTLRLEARVFPQSGYPFLLDTAVTYRLVDAGMEVTHTITNRTDAAAPVAVGTHPFFTIADVEPEDLTVTLHAATHIDVDDRSLPTGETPVDGTPFDLRGGVRLGDLDLDAGFADPVIADGVSEHSITAPDGRSVTVWGDENFRYWQVFTTELYPGQSKAVAIEPMTAPVDAFNSGRGIRWLAPGETWEASWGVRADGFAPV</sequence>
<dbReference type="InterPro" id="IPR011013">
    <property type="entry name" value="Gal_mutarotase_sf_dom"/>
</dbReference>
<proteinExistence type="predicted"/>